<dbReference type="EMBL" id="LIHL02000005">
    <property type="protein sequence ID" value="KAF5470750.1"/>
    <property type="molecule type" value="Genomic_DNA"/>
</dbReference>
<dbReference type="PANTHER" id="PTHR33710:SF13">
    <property type="entry name" value="ENDONUCLEASE_EXONUCLEASE_PHOSPHATASE FAMILY PROTEIN"/>
    <property type="match status" value="1"/>
</dbReference>
<dbReference type="PANTHER" id="PTHR33710">
    <property type="entry name" value="BNAC02G09200D PROTEIN"/>
    <property type="match status" value="1"/>
</dbReference>
<reference evidence="2" key="1">
    <citation type="submission" date="2015-10" db="EMBL/GenBank/DDBJ databases">
        <authorList>
            <person name="Martinez-Garcia P.J."/>
            <person name="Crepeau M.W."/>
            <person name="Puiu D."/>
            <person name="Gonzalez-Ibeas D."/>
            <person name="Whalen J."/>
            <person name="Stevens K."/>
            <person name="Paul R."/>
            <person name="Butterfield T."/>
            <person name="Britton M."/>
            <person name="Reagan R."/>
            <person name="Chakraborty S."/>
            <person name="Walawage S.L."/>
            <person name="Vasquez-Gross H.A."/>
            <person name="Cardeno C."/>
            <person name="Famula R."/>
            <person name="Pratt K."/>
            <person name="Kuruganti S."/>
            <person name="Aradhya M.K."/>
            <person name="Leslie C.A."/>
            <person name="Dandekar A.M."/>
            <person name="Salzberg S.L."/>
            <person name="Wegrzyn J.L."/>
            <person name="Langley C.H."/>
            <person name="Neale D.B."/>
        </authorList>
    </citation>
    <scope>NUCLEOTIDE SEQUENCE</scope>
    <source>
        <tissue evidence="2">Leaves</tissue>
    </source>
</reference>
<dbReference type="AlphaFoldDB" id="A0A834CZH5"/>
<evidence type="ECO:0000313" key="3">
    <source>
        <dbReference type="Proteomes" id="UP000619265"/>
    </source>
</evidence>
<accession>A0A834CZH5</accession>
<keyword evidence="1" id="KW-0175">Coiled coil</keyword>
<dbReference type="InterPro" id="IPR036691">
    <property type="entry name" value="Endo/exonu/phosph_ase_sf"/>
</dbReference>
<gene>
    <name evidence="2" type="ORF">F2P56_011241</name>
</gene>
<evidence type="ECO:0000256" key="1">
    <source>
        <dbReference type="SAM" id="Coils"/>
    </source>
</evidence>
<sequence>MEEFNGFIDAAGLTNLRFEGNQFLWCNGQEGRAWSWAQLDRCLISSDFITRFPAGYMKYLPRTTSDHAPVLISLELEFLSYGFSAFKFQQMWMIHESFMDCVAKAWEDRINDYEDQVTRLEENLQDEYNEEDEQDYLVAKAELDVWRDREEMCLRQQAKQSWLNKGEASAQFF</sequence>
<reference evidence="2" key="2">
    <citation type="submission" date="2020-03" db="EMBL/GenBank/DDBJ databases">
        <title>Walnut 2.0.</title>
        <authorList>
            <person name="Marrano A."/>
            <person name="Britton M."/>
            <person name="Zimin A.V."/>
            <person name="Zaini P.A."/>
            <person name="Workman R."/>
            <person name="Puiu D."/>
            <person name="Bianco L."/>
            <person name="Allen B.J."/>
            <person name="Troggio M."/>
            <person name="Leslie C.A."/>
            <person name="Timp W."/>
            <person name="Dendekar A."/>
            <person name="Salzberg S.L."/>
            <person name="Neale D.B."/>
        </authorList>
    </citation>
    <scope>NUCLEOTIDE SEQUENCE</scope>
    <source>
        <tissue evidence="2">Leaves</tissue>
    </source>
</reference>
<protein>
    <submittedName>
        <fullName evidence="2">Uncharacterized protein</fullName>
    </submittedName>
</protein>
<feature type="coiled-coil region" evidence="1">
    <location>
        <begin position="103"/>
        <end position="134"/>
    </location>
</feature>
<comment type="caution">
    <text evidence="2">The sequence shown here is derived from an EMBL/GenBank/DDBJ whole genome shotgun (WGS) entry which is preliminary data.</text>
</comment>
<evidence type="ECO:0000313" key="2">
    <source>
        <dbReference type="EMBL" id="KAF5470750.1"/>
    </source>
</evidence>
<organism evidence="2 3">
    <name type="scientific">Juglans regia</name>
    <name type="common">English walnut</name>
    <dbReference type="NCBI Taxonomy" id="51240"/>
    <lineage>
        <taxon>Eukaryota</taxon>
        <taxon>Viridiplantae</taxon>
        <taxon>Streptophyta</taxon>
        <taxon>Embryophyta</taxon>
        <taxon>Tracheophyta</taxon>
        <taxon>Spermatophyta</taxon>
        <taxon>Magnoliopsida</taxon>
        <taxon>eudicotyledons</taxon>
        <taxon>Gunneridae</taxon>
        <taxon>Pentapetalae</taxon>
        <taxon>rosids</taxon>
        <taxon>fabids</taxon>
        <taxon>Fagales</taxon>
        <taxon>Juglandaceae</taxon>
        <taxon>Juglans</taxon>
    </lineage>
</organism>
<dbReference type="Gramene" id="Jr05_10440_p1">
    <property type="protein sequence ID" value="cds.Jr05_10440_p1"/>
    <property type="gene ID" value="Jr05_10440"/>
</dbReference>
<proteinExistence type="predicted"/>
<dbReference type="SUPFAM" id="SSF56219">
    <property type="entry name" value="DNase I-like"/>
    <property type="match status" value="1"/>
</dbReference>
<name>A0A834CZH5_JUGRE</name>
<dbReference type="Gene3D" id="3.60.10.10">
    <property type="entry name" value="Endonuclease/exonuclease/phosphatase"/>
    <property type="match status" value="1"/>
</dbReference>
<dbReference type="Proteomes" id="UP000619265">
    <property type="component" value="Unassembled WGS sequence"/>
</dbReference>